<reference evidence="8 9" key="1">
    <citation type="submission" date="2024-01" db="EMBL/GenBank/DDBJ databases">
        <title>The genomes of 5 underutilized Papilionoideae crops provide insights into root nodulation and disease resistanc.</title>
        <authorList>
            <person name="Jiang F."/>
        </authorList>
    </citation>
    <scope>NUCLEOTIDE SEQUENCE [LARGE SCALE GENOMIC DNA]</scope>
    <source>
        <strain evidence="8">LVBAO_FW01</strain>
        <tissue evidence="8">Leaves</tissue>
    </source>
</reference>
<comment type="similarity">
    <text evidence="1 5">Belongs to the iron/ascorbate-dependent oxidoreductase family.</text>
</comment>
<comment type="caution">
    <text evidence="8">The sequence shown here is derived from an EMBL/GenBank/DDBJ whole genome shotgun (WGS) entry which is preliminary data.</text>
</comment>
<dbReference type="GO" id="GO:0046872">
    <property type="term" value="F:metal ion binding"/>
    <property type="evidence" value="ECO:0007669"/>
    <property type="project" value="UniProtKB-KW"/>
</dbReference>
<gene>
    <name evidence="8" type="ORF">VNO77_24213</name>
</gene>
<organism evidence="8 9">
    <name type="scientific">Canavalia gladiata</name>
    <name type="common">Sword bean</name>
    <name type="synonym">Dolichos gladiatus</name>
    <dbReference type="NCBI Taxonomy" id="3824"/>
    <lineage>
        <taxon>Eukaryota</taxon>
        <taxon>Viridiplantae</taxon>
        <taxon>Streptophyta</taxon>
        <taxon>Embryophyta</taxon>
        <taxon>Tracheophyta</taxon>
        <taxon>Spermatophyta</taxon>
        <taxon>Magnoliopsida</taxon>
        <taxon>eudicotyledons</taxon>
        <taxon>Gunneridae</taxon>
        <taxon>Pentapetalae</taxon>
        <taxon>rosids</taxon>
        <taxon>fabids</taxon>
        <taxon>Fabales</taxon>
        <taxon>Fabaceae</taxon>
        <taxon>Papilionoideae</taxon>
        <taxon>50 kb inversion clade</taxon>
        <taxon>NPAAA clade</taxon>
        <taxon>indigoferoid/millettioid clade</taxon>
        <taxon>Phaseoleae</taxon>
        <taxon>Canavalia</taxon>
    </lineage>
</organism>
<keyword evidence="5" id="KW-0560">Oxidoreductase</keyword>
<evidence type="ECO:0000256" key="2">
    <source>
        <dbReference type="ARBA" id="ARBA00022723"/>
    </source>
</evidence>
<name>A0AAN9L958_CANGL</name>
<sequence length="350" mass="39743">MQISEEKSETKSVKEMSMDGDEPPSQYVVTGSSFGSKDSSTFIPIPIIDVSLLSSQTQLHKLRSALSSVGCFQAIGHGMSGSYLDKIREVAKQFFALPEEEKQKYGRAVNESEGYGNDRIVSDKQVLDWSYRLTLRVFPEAKRRLSLWPKNPTHFSETLEEFSTKVKSMMDYLVRCMARSLNLEEGSFIDQFGEEPLMLTRFNFYPRCSRPDLVLGVKPHTDRSGITVLLQDKEVEGLQVLIDDKWVSVPTIPDALVVNLGDQMQIMSNGIFKSIMHRVVTNTEKLRMSVAMFNEPEAENEIGPLEGLIDETRPRLYRNVKNYGDINYRCFQEGKIALETVKIAQNSDQK</sequence>
<dbReference type="InterPro" id="IPR027443">
    <property type="entry name" value="IPNS-like_sf"/>
</dbReference>
<evidence type="ECO:0000313" key="8">
    <source>
        <dbReference type="EMBL" id="KAK7330028.1"/>
    </source>
</evidence>
<accession>A0AAN9L958</accession>
<dbReference type="SUPFAM" id="SSF51197">
    <property type="entry name" value="Clavaminate synthase-like"/>
    <property type="match status" value="1"/>
</dbReference>
<dbReference type="GO" id="GO:0016491">
    <property type="term" value="F:oxidoreductase activity"/>
    <property type="evidence" value="ECO:0007669"/>
    <property type="project" value="UniProtKB-KW"/>
</dbReference>
<proteinExistence type="inferred from homology"/>
<dbReference type="PROSITE" id="PS51471">
    <property type="entry name" value="FE2OG_OXY"/>
    <property type="match status" value="1"/>
</dbReference>
<dbReference type="FunFam" id="2.60.120.330:FF:000018">
    <property type="entry name" value="2-oxoglutarate (2OG) and Fe(II)-dependent oxygenase superfamily protein"/>
    <property type="match status" value="1"/>
</dbReference>
<dbReference type="Pfam" id="PF14226">
    <property type="entry name" value="DIOX_N"/>
    <property type="match status" value="1"/>
</dbReference>
<feature type="compositionally biased region" description="Basic and acidic residues" evidence="6">
    <location>
        <begin position="1"/>
        <end position="17"/>
    </location>
</feature>
<dbReference type="AlphaFoldDB" id="A0AAN9L958"/>
<evidence type="ECO:0000256" key="3">
    <source>
        <dbReference type="ARBA" id="ARBA00022896"/>
    </source>
</evidence>
<dbReference type="InterPro" id="IPR044861">
    <property type="entry name" value="IPNS-like_FE2OG_OXY"/>
</dbReference>
<keyword evidence="9" id="KW-1185">Reference proteome</keyword>
<dbReference type="InterPro" id="IPR005123">
    <property type="entry name" value="Oxoglu/Fe-dep_dioxygenase_dom"/>
</dbReference>
<dbReference type="Gene3D" id="2.60.120.330">
    <property type="entry name" value="B-lactam Antibiotic, Isopenicillin N Synthase, Chain"/>
    <property type="match status" value="1"/>
</dbReference>
<evidence type="ECO:0000256" key="6">
    <source>
        <dbReference type="SAM" id="MobiDB-lite"/>
    </source>
</evidence>
<dbReference type="InterPro" id="IPR050295">
    <property type="entry name" value="Plant_2OG-oxidoreductases"/>
</dbReference>
<evidence type="ECO:0000256" key="5">
    <source>
        <dbReference type="RuleBase" id="RU003682"/>
    </source>
</evidence>
<dbReference type="InterPro" id="IPR026992">
    <property type="entry name" value="DIOX_N"/>
</dbReference>
<protein>
    <recommendedName>
        <fullName evidence="7">Fe2OG dioxygenase domain-containing protein</fullName>
    </recommendedName>
</protein>
<evidence type="ECO:0000313" key="9">
    <source>
        <dbReference type="Proteomes" id="UP001367508"/>
    </source>
</evidence>
<dbReference type="GO" id="GO:0031418">
    <property type="term" value="F:L-ascorbic acid binding"/>
    <property type="evidence" value="ECO:0007669"/>
    <property type="project" value="UniProtKB-KW"/>
</dbReference>
<dbReference type="PANTHER" id="PTHR47991">
    <property type="entry name" value="OXOGLUTARATE/IRON-DEPENDENT DIOXYGENASE"/>
    <property type="match status" value="1"/>
</dbReference>
<keyword evidence="4 5" id="KW-0408">Iron</keyword>
<evidence type="ECO:0000259" key="7">
    <source>
        <dbReference type="PROSITE" id="PS51471"/>
    </source>
</evidence>
<dbReference type="EMBL" id="JAYMYQ010000005">
    <property type="protein sequence ID" value="KAK7330028.1"/>
    <property type="molecule type" value="Genomic_DNA"/>
</dbReference>
<evidence type="ECO:0000256" key="1">
    <source>
        <dbReference type="ARBA" id="ARBA00008056"/>
    </source>
</evidence>
<evidence type="ECO:0000256" key="4">
    <source>
        <dbReference type="ARBA" id="ARBA00023004"/>
    </source>
</evidence>
<feature type="domain" description="Fe2OG dioxygenase" evidence="7">
    <location>
        <begin position="196"/>
        <end position="296"/>
    </location>
</feature>
<keyword evidence="3" id="KW-0847">Vitamin C</keyword>
<dbReference type="Proteomes" id="UP001367508">
    <property type="component" value="Unassembled WGS sequence"/>
</dbReference>
<feature type="region of interest" description="Disordered" evidence="6">
    <location>
        <begin position="1"/>
        <end position="30"/>
    </location>
</feature>
<dbReference type="Pfam" id="PF03171">
    <property type="entry name" value="2OG-FeII_Oxy"/>
    <property type="match status" value="1"/>
</dbReference>
<keyword evidence="2 5" id="KW-0479">Metal-binding</keyword>